<dbReference type="Pfam" id="PF02638">
    <property type="entry name" value="GHL10"/>
    <property type="match status" value="1"/>
</dbReference>
<evidence type="ECO:0000259" key="2">
    <source>
        <dbReference type="Pfam" id="PF08532"/>
    </source>
</evidence>
<sequence>MKWWEKEPLRIIEIFDCFDLKRLSPEEIARAVKKLGGNSQHFHCMQHSTKIYGSGLDDRSLYFNTSAGSVQNPDRLTEYIPYAKKYKIKIIVYFNVHWFTIDFGKRHPDWVQIKQDGQPMDNVYGTGTSFCINSPYREWVFQILKDLCKYEINGIFYDGPIFFSNTCYCNTCQKLFRDKTGENLPQKSDRNHPLWKNFIEFQAESMEKFLEESNNIIKGINPELLFYMNGNSNWPYWPTGRDNHRIIKHTDILGAEGGFIYGDLNQTPIFKPAIAGKLLSSQANNKPTVIFDCADHKPWSWYVLPEAEISLLLCETCFSGSNYWFAVCPDDINQPEMKAISRFGNFIKKYPDAFYKTESLSNVALVWPTKSAESYTGSSVPRTDFTSIIEGEEIGNLHMEFDGFYEALSRIYIPFDVIDENNFDFLDRYKLIVLPNTACLSLNDCEKIKKFVFSGGNIVGSFETSLYDEAGKIREDFGLSDVMGIQFNGNIFGKMEYDYVSPVKNIKSRYLKDIKKILFPAPDYGISVKTTTGNTEIFFCKRMKGRYDGIPEVSNDPMMVVNKYGKGTSIYLAGSFGKTIANFRFIEYFTILKNICDWLSSQYVFVEDNKNVEIFLRKKGDSIFLYLINMTNGLKRPIKFLQTLYNVKLKLKETKPVRLFALKSETYLKHKKTRDGIEFVVPELNNFEIIKILTGGEK</sequence>
<reference evidence="3" key="1">
    <citation type="submission" date="2017-02" db="EMBL/GenBank/DDBJ databases">
        <title>Delving into the versatile metabolic prowess of the omnipresent phylum Bacteroidetes.</title>
        <authorList>
            <person name="Nobu M.K."/>
            <person name="Mei R."/>
            <person name="Narihiro T."/>
            <person name="Kuroda K."/>
            <person name="Liu W.-T."/>
        </authorList>
    </citation>
    <scope>NUCLEOTIDE SEQUENCE</scope>
    <source>
        <strain evidence="3">ADurb.Bin131</strain>
    </source>
</reference>
<name>A0A1V6C9W2_UNCT6</name>
<dbReference type="AlphaFoldDB" id="A0A1V6C9W2"/>
<dbReference type="InterPro" id="IPR029062">
    <property type="entry name" value="Class_I_gatase-like"/>
</dbReference>
<evidence type="ECO:0000259" key="1">
    <source>
        <dbReference type="Pfam" id="PF02638"/>
    </source>
</evidence>
<dbReference type="InterPro" id="IPR013738">
    <property type="entry name" value="Beta_galactosidase_Trimer"/>
</dbReference>
<accession>A0A1V6C9W2</accession>
<dbReference type="SUPFAM" id="SSF51445">
    <property type="entry name" value="(Trans)glycosidases"/>
    <property type="match status" value="1"/>
</dbReference>
<dbReference type="GO" id="GO:0005975">
    <property type="term" value="P:carbohydrate metabolic process"/>
    <property type="evidence" value="ECO:0007669"/>
    <property type="project" value="InterPro"/>
</dbReference>
<dbReference type="Gene3D" id="3.40.50.880">
    <property type="match status" value="1"/>
</dbReference>
<dbReference type="Proteomes" id="UP000485562">
    <property type="component" value="Unassembled WGS sequence"/>
</dbReference>
<proteinExistence type="predicted"/>
<dbReference type="Gene3D" id="3.20.20.80">
    <property type="entry name" value="Glycosidases"/>
    <property type="match status" value="2"/>
</dbReference>
<protein>
    <submittedName>
        <fullName evidence="3">Beta-galactosidase trimerization domain protein</fullName>
    </submittedName>
</protein>
<dbReference type="InterPro" id="IPR003790">
    <property type="entry name" value="GHL10"/>
</dbReference>
<dbReference type="GO" id="GO:0004565">
    <property type="term" value="F:beta-galactosidase activity"/>
    <property type="evidence" value="ECO:0007669"/>
    <property type="project" value="InterPro"/>
</dbReference>
<dbReference type="SUPFAM" id="SSF52317">
    <property type="entry name" value="Class I glutamine amidotransferase-like"/>
    <property type="match status" value="1"/>
</dbReference>
<organism evidence="3">
    <name type="scientific">candidate division TA06 bacterium ADurb.Bin131</name>
    <dbReference type="NCBI Taxonomy" id="1852827"/>
    <lineage>
        <taxon>Bacteria</taxon>
        <taxon>Bacteria division TA06</taxon>
    </lineage>
</organism>
<dbReference type="CDD" id="cd03143">
    <property type="entry name" value="A4_beta-galactosidase_middle_domain"/>
    <property type="match status" value="1"/>
</dbReference>
<dbReference type="EMBL" id="MWDQ01000070">
    <property type="protein sequence ID" value="OQB73675.1"/>
    <property type="molecule type" value="Genomic_DNA"/>
</dbReference>
<dbReference type="Pfam" id="PF08532">
    <property type="entry name" value="Glyco_hydro_42M"/>
    <property type="match status" value="1"/>
</dbReference>
<comment type="caution">
    <text evidence="3">The sequence shown here is derived from an EMBL/GenBank/DDBJ whole genome shotgun (WGS) entry which is preliminary data.</text>
</comment>
<gene>
    <name evidence="3" type="ORF">BWX89_00848</name>
</gene>
<evidence type="ECO:0000313" key="3">
    <source>
        <dbReference type="EMBL" id="OQB73675.1"/>
    </source>
</evidence>
<feature type="domain" description="Beta-galactosidase trimerisation" evidence="2">
    <location>
        <begin position="363"/>
        <end position="579"/>
    </location>
</feature>
<feature type="domain" description="Glycosyl hydrolase-like 10" evidence="1">
    <location>
        <begin position="35"/>
        <end position="234"/>
    </location>
</feature>
<dbReference type="InterPro" id="IPR017853">
    <property type="entry name" value="GH"/>
</dbReference>